<comment type="similarity">
    <text evidence="8">Belongs to the KAE1 / TsaD family.</text>
</comment>
<dbReference type="PANTHER" id="PTHR11735">
    <property type="entry name" value="TRNA N6-ADENOSINE THREONYLCARBAMOYLTRANSFERASE"/>
    <property type="match status" value="1"/>
</dbReference>
<evidence type="ECO:0000256" key="4">
    <source>
        <dbReference type="ARBA" id="ARBA00022723"/>
    </source>
</evidence>
<dbReference type="InterPro" id="IPR043129">
    <property type="entry name" value="ATPase_NBD"/>
</dbReference>
<evidence type="ECO:0000256" key="5">
    <source>
        <dbReference type="ARBA" id="ARBA00023004"/>
    </source>
</evidence>
<feature type="binding site" evidence="8">
    <location>
        <position position="115"/>
    </location>
    <ligand>
        <name>Fe cation</name>
        <dbReference type="ChEBI" id="CHEBI:24875"/>
    </ligand>
</feature>
<evidence type="ECO:0000256" key="1">
    <source>
        <dbReference type="ARBA" id="ARBA00022490"/>
    </source>
</evidence>
<organism evidence="10 11">
    <name type="scientific">Lutispora thermophila DSM 19022</name>
    <dbReference type="NCBI Taxonomy" id="1122184"/>
    <lineage>
        <taxon>Bacteria</taxon>
        <taxon>Bacillati</taxon>
        <taxon>Bacillota</taxon>
        <taxon>Clostridia</taxon>
        <taxon>Lutisporales</taxon>
        <taxon>Lutisporaceae</taxon>
        <taxon>Lutispora</taxon>
    </lineage>
</organism>
<dbReference type="OrthoDB" id="9806197at2"/>
<dbReference type="Gene3D" id="3.30.420.40">
    <property type="match status" value="2"/>
</dbReference>
<accession>A0A1M6ATK7</accession>
<keyword evidence="1 8" id="KW-0963">Cytoplasm</keyword>
<dbReference type="InterPro" id="IPR000905">
    <property type="entry name" value="Gcp-like_dom"/>
</dbReference>
<reference evidence="10 11" key="1">
    <citation type="submission" date="2016-11" db="EMBL/GenBank/DDBJ databases">
        <authorList>
            <person name="Jaros S."/>
            <person name="Januszkiewicz K."/>
            <person name="Wedrychowicz H."/>
        </authorList>
    </citation>
    <scope>NUCLEOTIDE SEQUENCE [LARGE SCALE GENOMIC DNA]</scope>
    <source>
        <strain evidence="10 11">DSM 19022</strain>
    </source>
</reference>
<comment type="subcellular location">
    <subcellularLocation>
        <location evidence="8">Cytoplasm</location>
    </subcellularLocation>
</comment>
<dbReference type="PANTHER" id="PTHR11735:SF6">
    <property type="entry name" value="TRNA N6-ADENOSINE THREONYLCARBAMOYLTRANSFERASE, MITOCHONDRIAL"/>
    <property type="match status" value="1"/>
</dbReference>
<evidence type="ECO:0000313" key="10">
    <source>
        <dbReference type="EMBL" id="SHI39849.1"/>
    </source>
</evidence>
<dbReference type="GO" id="GO:0061711">
    <property type="term" value="F:tRNA N(6)-L-threonylcarbamoyladenine synthase activity"/>
    <property type="evidence" value="ECO:0007669"/>
    <property type="project" value="UniProtKB-EC"/>
</dbReference>
<keyword evidence="6 8" id="KW-0012">Acyltransferase</keyword>
<name>A0A1M6ATK7_9FIRM</name>
<feature type="binding site" evidence="8">
    <location>
        <position position="171"/>
    </location>
    <ligand>
        <name>substrate</name>
    </ligand>
</feature>
<dbReference type="GO" id="GO:0005506">
    <property type="term" value="F:iron ion binding"/>
    <property type="evidence" value="ECO:0007669"/>
    <property type="project" value="UniProtKB-UniRule"/>
</dbReference>
<dbReference type="SUPFAM" id="SSF53067">
    <property type="entry name" value="Actin-like ATPase domain"/>
    <property type="match status" value="2"/>
</dbReference>
<dbReference type="HAMAP" id="MF_01445">
    <property type="entry name" value="TsaD"/>
    <property type="match status" value="1"/>
</dbReference>
<feature type="binding site" evidence="8">
    <location>
        <position position="278"/>
    </location>
    <ligand>
        <name>substrate</name>
    </ligand>
</feature>
<evidence type="ECO:0000256" key="8">
    <source>
        <dbReference type="HAMAP-Rule" id="MF_01445"/>
    </source>
</evidence>
<dbReference type="GO" id="GO:0005737">
    <property type="term" value="C:cytoplasm"/>
    <property type="evidence" value="ECO:0007669"/>
    <property type="project" value="UniProtKB-SubCell"/>
</dbReference>
<evidence type="ECO:0000256" key="3">
    <source>
        <dbReference type="ARBA" id="ARBA00022694"/>
    </source>
</evidence>
<dbReference type="InterPro" id="IPR017861">
    <property type="entry name" value="KAE1/TsaD"/>
</dbReference>
<dbReference type="Pfam" id="PF00814">
    <property type="entry name" value="TsaD"/>
    <property type="match status" value="1"/>
</dbReference>
<dbReference type="EC" id="2.3.1.234" evidence="8"/>
<feature type="binding site" evidence="8">
    <location>
        <position position="188"/>
    </location>
    <ligand>
        <name>substrate</name>
    </ligand>
</feature>
<dbReference type="InterPro" id="IPR022450">
    <property type="entry name" value="TsaD"/>
</dbReference>
<keyword evidence="2 8" id="KW-0808">Transferase</keyword>
<evidence type="ECO:0000256" key="2">
    <source>
        <dbReference type="ARBA" id="ARBA00022679"/>
    </source>
</evidence>
<feature type="binding site" evidence="8">
    <location>
        <position position="306"/>
    </location>
    <ligand>
        <name>Fe cation</name>
        <dbReference type="ChEBI" id="CHEBI:24875"/>
    </ligand>
</feature>
<dbReference type="PRINTS" id="PR00789">
    <property type="entry name" value="OSIALOPTASE"/>
</dbReference>
<feature type="binding site" evidence="8">
    <location>
        <position position="119"/>
    </location>
    <ligand>
        <name>Fe cation</name>
        <dbReference type="ChEBI" id="CHEBI:24875"/>
    </ligand>
</feature>
<keyword evidence="3 8" id="KW-0819">tRNA processing</keyword>
<dbReference type="NCBIfam" id="TIGR00329">
    <property type="entry name" value="gcp_kae1"/>
    <property type="match status" value="1"/>
</dbReference>
<dbReference type="AlphaFoldDB" id="A0A1M6ATK7"/>
<dbReference type="EMBL" id="FQZS01000003">
    <property type="protein sequence ID" value="SHI39849.1"/>
    <property type="molecule type" value="Genomic_DNA"/>
</dbReference>
<feature type="domain" description="Gcp-like" evidence="9">
    <location>
        <begin position="28"/>
        <end position="312"/>
    </location>
</feature>
<comment type="function">
    <text evidence="8">Required for the formation of a threonylcarbamoyl group on adenosine at position 37 (t(6)A37) in tRNAs that read codons beginning with adenine. Is involved in the transfer of the threonylcarbamoyl moiety of threonylcarbamoyl-AMP (TC-AMP) to the N6 group of A37, together with TsaE and TsaB. TsaD likely plays a direct catalytic role in this reaction.</text>
</comment>
<evidence type="ECO:0000259" key="9">
    <source>
        <dbReference type="Pfam" id="PF00814"/>
    </source>
</evidence>
<keyword evidence="11" id="KW-1185">Reference proteome</keyword>
<feature type="binding site" evidence="8">
    <location>
        <begin position="138"/>
        <end position="142"/>
    </location>
    <ligand>
        <name>substrate</name>
    </ligand>
</feature>
<dbReference type="NCBIfam" id="TIGR03723">
    <property type="entry name" value="T6A_TsaD_YgjD"/>
    <property type="match status" value="1"/>
</dbReference>
<keyword evidence="5 8" id="KW-0408">Iron</keyword>
<evidence type="ECO:0000256" key="6">
    <source>
        <dbReference type="ARBA" id="ARBA00023315"/>
    </source>
</evidence>
<dbReference type="Proteomes" id="UP000184442">
    <property type="component" value="Unassembled WGS sequence"/>
</dbReference>
<evidence type="ECO:0000256" key="7">
    <source>
        <dbReference type="ARBA" id="ARBA00048117"/>
    </source>
</evidence>
<sequence>MKKDTIILAIESSCDETSAALVRNGRDVLSNIISSQISVHKKFGGVVPEVASRKHIENISGVIDTALSEAKLKLDDVDGVAVTYGPGLVGALLIGLTTAKALAYAKKLPLIGVNHIEGHIYANFIQHKELEPSFVCLVASGGHSHIVNVVDYGKYDIMGMTRDDAAGEAFDKIARALGLGYPGGPLVDKIAKEGNAQAIDFPRAYLEEGSFDFSFSGLKSAVLNYLNSLSMKGMKTNVSDVAASFQQAVVDVLSDKLIAAAEVKNSPYAVLAGGVAANSKLREELSKKGAKKGIKVLYPDPILCTDNAAMIGCAGYYKLLRGEVSEMNLNAVPNLTL</sequence>
<dbReference type="CDD" id="cd24133">
    <property type="entry name" value="ASKHA_NBD_TsaD_bac"/>
    <property type="match status" value="1"/>
</dbReference>
<protein>
    <recommendedName>
        <fullName evidence="8">tRNA N6-adenosine threonylcarbamoyltransferase</fullName>
        <ecNumber evidence="8">2.3.1.234</ecNumber>
    </recommendedName>
    <alternativeName>
        <fullName evidence="8">N6-L-threonylcarbamoyladenine synthase</fullName>
        <shortName evidence="8">t(6)A synthase</shortName>
    </alternativeName>
    <alternativeName>
        <fullName evidence="8">t(6)A37 threonylcarbamoyladenosine biosynthesis protein TsaD</fullName>
    </alternativeName>
    <alternativeName>
        <fullName evidence="8">tRNA threonylcarbamoyladenosine biosynthesis protein TsaD</fullName>
    </alternativeName>
</protein>
<dbReference type="GO" id="GO:0002949">
    <property type="term" value="P:tRNA threonylcarbamoyladenosine modification"/>
    <property type="evidence" value="ECO:0007669"/>
    <property type="project" value="UniProtKB-UniRule"/>
</dbReference>
<evidence type="ECO:0000313" key="11">
    <source>
        <dbReference type="Proteomes" id="UP000184442"/>
    </source>
</evidence>
<dbReference type="STRING" id="1122184.SAMN02745176_00109"/>
<proteinExistence type="inferred from homology"/>
<keyword evidence="4 8" id="KW-0479">Metal-binding</keyword>
<feature type="binding site" evidence="8">
    <location>
        <position position="184"/>
    </location>
    <ligand>
        <name>substrate</name>
    </ligand>
</feature>
<dbReference type="RefSeq" id="WP_073023414.1">
    <property type="nucleotide sequence ID" value="NZ_FQZS01000003.1"/>
</dbReference>
<comment type="cofactor">
    <cofactor evidence="8">
        <name>Fe(2+)</name>
        <dbReference type="ChEBI" id="CHEBI:29033"/>
    </cofactor>
    <text evidence="8">Binds 1 Fe(2+) ion per subunit.</text>
</comment>
<dbReference type="FunFam" id="3.30.420.40:FF:000040">
    <property type="entry name" value="tRNA N6-adenosine threonylcarbamoyltransferase"/>
    <property type="match status" value="1"/>
</dbReference>
<comment type="catalytic activity">
    <reaction evidence="7 8">
        <text>L-threonylcarbamoyladenylate + adenosine(37) in tRNA = N(6)-L-threonylcarbamoyladenosine(37) in tRNA + AMP + H(+)</text>
        <dbReference type="Rhea" id="RHEA:37059"/>
        <dbReference type="Rhea" id="RHEA-COMP:10162"/>
        <dbReference type="Rhea" id="RHEA-COMP:10163"/>
        <dbReference type="ChEBI" id="CHEBI:15378"/>
        <dbReference type="ChEBI" id="CHEBI:73682"/>
        <dbReference type="ChEBI" id="CHEBI:74411"/>
        <dbReference type="ChEBI" id="CHEBI:74418"/>
        <dbReference type="ChEBI" id="CHEBI:456215"/>
        <dbReference type="EC" id="2.3.1.234"/>
    </reaction>
</comment>
<gene>
    <name evidence="8" type="primary">tsaD</name>
    <name evidence="10" type="ORF">SAMN02745176_00109</name>
</gene>